<comment type="caution">
    <text evidence="4">The sequence shown here is derived from an EMBL/GenBank/DDBJ whole genome shotgun (WGS) entry which is preliminary data.</text>
</comment>
<dbReference type="GO" id="GO:0004553">
    <property type="term" value="F:hydrolase activity, hydrolyzing O-glycosyl compounds"/>
    <property type="evidence" value="ECO:0007669"/>
    <property type="project" value="InterPro"/>
</dbReference>
<keyword evidence="1" id="KW-0732">Signal</keyword>
<dbReference type="AlphaFoldDB" id="A0A939GMH8"/>
<dbReference type="InterPro" id="IPR011040">
    <property type="entry name" value="Sialidase"/>
</dbReference>
<feature type="chain" id="PRO_5036714171" description="BNR repeat-like domain-containing protein" evidence="1">
    <location>
        <begin position="27"/>
        <end position="586"/>
    </location>
</feature>
<evidence type="ECO:0000256" key="1">
    <source>
        <dbReference type="SAM" id="SignalP"/>
    </source>
</evidence>
<dbReference type="PROSITE" id="PS51257">
    <property type="entry name" value="PROKAR_LIPOPROTEIN"/>
    <property type="match status" value="1"/>
</dbReference>
<feature type="domain" description="Carbohydrate-binding" evidence="2">
    <location>
        <begin position="440"/>
        <end position="580"/>
    </location>
</feature>
<evidence type="ECO:0000313" key="5">
    <source>
        <dbReference type="Proteomes" id="UP000664034"/>
    </source>
</evidence>
<keyword evidence="5" id="KW-1185">Reference proteome</keyword>
<dbReference type="Gene3D" id="2.120.10.10">
    <property type="match status" value="1"/>
</dbReference>
<dbReference type="GO" id="GO:0030246">
    <property type="term" value="F:carbohydrate binding"/>
    <property type="evidence" value="ECO:0007669"/>
    <property type="project" value="InterPro"/>
</dbReference>
<dbReference type="InterPro" id="IPR036278">
    <property type="entry name" value="Sialidase_sf"/>
</dbReference>
<dbReference type="CDD" id="cd15482">
    <property type="entry name" value="Sialidase_non-viral"/>
    <property type="match status" value="1"/>
</dbReference>
<evidence type="ECO:0000259" key="2">
    <source>
        <dbReference type="Pfam" id="PF06452"/>
    </source>
</evidence>
<dbReference type="SUPFAM" id="SSF49344">
    <property type="entry name" value="CBD9-like"/>
    <property type="match status" value="1"/>
</dbReference>
<feature type="signal peptide" evidence="1">
    <location>
        <begin position="1"/>
        <end position="26"/>
    </location>
</feature>
<reference evidence="4" key="1">
    <citation type="submission" date="2021-03" db="EMBL/GenBank/DDBJ databases">
        <title>Fibrella sp. HMF5335 genome sequencing and assembly.</title>
        <authorList>
            <person name="Kang H."/>
            <person name="Kim H."/>
            <person name="Bae S."/>
            <person name="Joh K."/>
        </authorList>
    </citation>
    <scope>NUCLEOTIDE SEQUENCE</scope>
    <source>
        <strain evidence="4">HMF5335</strain>
    </source>
</reference>
<dbReference type="EMBL" id="JAFMYV010000015">
    <property type="protein sequence ID" value="MBO0939516.1"/>
    <property type="molecule type" value="Genomic_DNA"/>
</dbReference>
<sequence>MNRTLILCVASLLTLLACSKADPVIAVVDTTETFRAKPAVDGSRIAWDYSTLRKIAPVSGGVVGYNGYARLIQRFDKSLICVYEANGTIEAVSSTDGGQSWGGRVVVARAEPGVAMTVPDILELADHSLLVSYNPRPKANNGANRFGIRTIKSYDGGLTWKDARLVYEAGNTFENGCWEPAAIQLPSGEIGLYFSNEGIYTTSDEQNISLMRSTDGGLTWTTTPEIVSFRAGRRDGMPVPVLLKDKGEVAFSIEDNFQTTFKPYIIRNALADNWKSGPVSGNGTNRNYALSEVIADPIYAGAPYLRQLTGGETILSCQSTEGRVSNDIGVSRMLVYVGDTEARNFSRGSEPFTIKANKSGLWNSLSVLTDNTVIALTTTNSYADTSTEVWMIKGYVIPDQTAPVRTVAVDGDLSNDNWPATLPVFVGGKGPAQLRGGFAYSDEFLFVGATVNDKTMVANSPSPLDDDGIWVALDATNKSAEALTRSIFAVHVTSDGRLLVQEGSKGSWVAYDGTTDGIRKATKKRADGYDVEMAIPWKLLGGKPASGVRIGYTLGLTNDDASTTYTESISGNRDLAPYTWSRLVLK</sequence>
<organism evidence="4 5">
    <name type="scientific">Fibrella rubiginis</name>
    <dbReference type="NCBI Taxonomy" id="2817060"/>
    <lineage>
        <taxon>Bacteria</taxon>
        <taxon>Pseudomonadati</taxon>
        <taxon>Bacteroidota</taxon>
        <taxon>Cytophagia</taxon>
        <taxon>Cytophagales</taxon>
        <taxon>Spirosomataceae</taxon>
        <taxon>Fibrella</taxon>
    </lineage>
</organism>
<dbReference type="SUPFAM" id="SSF50939">
    <property type="entry name" value="Sialidases"/>
    <property type="match status" value="1"/>
</dbReference>
<accession>A0A939GMH8</accession>
<dbReference type="Proteomes" id="UP000664034">
    <property type="component" value="Unassembled WGS sequence"/>
</dbReference>
<feature type="domain" description="Sialidase" evidence="3">
    <location>
        <begin position="93"/>
        <end position="223"/>
    </location>
</feature>
<evidence type="ECO:0000313" key="4">
    <source>
        <dbReference type="EMBL" id="MBO0939516.1"/>
    </source>
</evidence>
<dbReference type="RefSeq" id="WP_207367047.1">
    <property type="nucleotide sequence ID" value="NZ_JAFMYV010000015.1"/>
</dbReference>
<dbReference type="Pfam" id="PF13088">
    <property type="entry name" value="BNR_2"/>
    <property type="match status" value="1"/>
</dbReference>
<name>A0A939GMH8_9BACT</name>
<protein>
    <recommendedName>
        <fullName evidence="6">BNR repeat-like domain-containing protein</fullName>
    </recommendedName>
</protein>
<evidence type="ECO:0000259" key="3">
    <source>
        <dbReference type="Pfam" id="PF13088"/>
    </source>
</evidence>
<dbReference type="Pfam" id="PF06452">
    <property type="entry name" value="CBM9_1"/>
    <property type="match status" value="1"/>
</dbReference>
<proteinExistence type="predicted"/>
<dbReference type="InterPro" id="IPR010502">
    <property type="entry name" value="Carb-bd_dom_fam9"/>
</dbReference>
<dbReference type="GO" id="GO:0016052">
    <property type="term" value="P:carbohydrate catabolic process"/>
    <property type="evidence" value="ECO:0007669"/>
    <property type="project" value="InterPro"/>
</dbReference>
<dbReference type="PANTHER" id="PTHR38792">
    <property type="entry name" value="BNR/ASP-BOX REPEAT DOMAIN PROTEIN (AFU_ORTHOLOGUE AFUA_7G06430)-RELATED"/>
    <property type="match status" value="1"/>
</dbReference>
<evidence type="ECO:0008006" key="6">
    <source>
        <dbReference type="Google" id="ProtNLM"/>
    </source>
</evidence>
<dbReference type="PANTHER" id="PTHR38792:SF3">
    <property type="entry name" value="BNR_ASP-BOX REPEAT DOMAIN PROTEIN (AFU_ORTHOLOGUE AFUA_7G06430)-RELATED"/>
    <property type="match status" value="1"/>
</dbReference>
<gene>
    <name evidence="4" type="ORF">J2I47_23400</name>
</gene>
<dbReference type="Gene3D" id="2.60.40.1190">
    <property type="match status" value="1"/>
</dbReference>